<dbReference type="InterPro" id="IPR053746">
    <property type="entry name" value="Viral_HT_Connector_Assembly"/>
</dbReference>
<comment type="caution">
    <text evidence="1">The sequence shown here is derived from an EMBL/GenBank/DDBJ whole genome shotgun (WGS) entry which is preliminary data.</text>
</comment>
<protein>
    <recommendedName>
        <fullName evidence="3">Phage gp6-like head-tail connector protein</fullName>
    </recommendedName>
</protein>
<evidence type="ECO:0008006" key="3">
    <source>
        <dbReference type="Google" id="ProtNLM"/>
    </source>
</evidence>
<keyword evidence="2" id="KW-1185">Reference proteome</keyword>
<organism evidence="1 2">
    <name type="scientific">Brevibacillus porteri</name>
    <dbReference type="NCBI Taxonomy" id="2126350"/>
    <lineage>
        <taxon>Bacteria</taxon>
        <taxon>Bacillati</taxon>
        <taxon>Bacillota</taxon>
        <taxon>Bacilli</taxon>
        <taxon>Bacillales</taxon>
        <taxon>Paenibacillaceae</taxon>
        <taxon>Brevibacillus</taxon>
    </lineage>
</organism>
<accession>A0ABX5FHT1</accession>
<sequence length="184" mass="20326">MLTTVDKAKSLLGISADDETDNGQLTLYLASATSAIETYCRRSFRLQEYKDSKHDGTKGKYLLLEGYPIVQVSKMQIDGVDISDYETVAEKGILFRRDGWKALERQITVTYTAGYVLPSDATPEKPQTLPESLELACVLFCQTLMRTPGVTSERVGDLAVSYSNDGEGLPAAVKSLVNPYKRWG</sequence>
<dbReference type="Pfam" id="PF05135">
    <property type="entry name" value="Phage_connect_1"/>
    <property type="match status" value="1"/>
</dbReference>
<evidence type="ECO:0000313" key="1">
    <source>
        <dbReference type="EMBL" id="PSK04215.1"/>
    </source>
</evidence>
<gene>
    <name evidence="1" type="ORF">C7R92_27135</name>
</gene>
<dbReference type="Proteomes" id="UP000241645">
    <property type="component" value="Unassembled WGS sequence"/>
</dbReference>
<name>A0ABX5FHT1_9BACL</name>
<dbReference type="GeneID" id="95753759"/>
<dbReference type="Gene3D" id="1.10.246.150">
    <property type="match status" value="1"/>
</dbReference>
<reference evidence="1 2" key="1">
    <citation type="submission" date="2018-03" db="EMBL/GenBank/DDBJ databases">
        <title>Brevisbacillus phylogenomics.</title>
        <authorList>
            <person name="Dunlap C."/>
        </authorList>
    </citation>
    <scope>NUCLEOTIDE SEQUENCE [LARGE SCALE GENOMIC DNA]</scope>
    <source>
        <strain evidence="1 2">NRRL B-41110</strain>
    </source>
</reference>
<dbReference type="InterPro" id="IPR021146">
    <property type="entry name" value="Phage_gp6-like_head-tail"/>
</dbReference>
<dbReference type="RefSeq" id="WP_106836296.1">
    <property type="nucleotide sequence ID" value="NZ_JARMEW010000044.1"/>
</dbReference>
<evidence type="ECO:0000313" key="2">
    <source>
        <dbReference type="Proteomes" id="UP000241645"/>
    </source>
</evidence>
<dbReference type="EMBL" id="PXZO01000060">
    <property type="protein sequence ID" value="PSK04215.1"/>
    <property type="molecule type" value="Genomic_DNA"/>
</dbReference>
<proteinExistence type="predicted"/>